<protein>
    <submittedName>
        <fullName evidence="2">Uncharacterized protein</fullName>
    </submittedName>
</protein>
<proteinExistence type="predicted"/>
<dbReference type="EMBL" id="FLUO01000003">
    <property type="protein sequence ID" value="SBW12785.1"/>
    <property type="molecule type" value="Genomic_DNA"/>
</dbReference>
<sequence length="438" mass="46232">MRLVSLALAAALGLAPAAEAAFDTWRFPGAPLPLRLSGVDFERADRRDAVVEAIRAMAAAQLRESGLFRADAAKGLTVDLRDVESTASAQTDGVGVGRAAILYRVTDDAGRVVFNDRIVATARVTVADAVELRQSTVRAARYRAFVRNLEVFALRLYRTLSPAPDAPLSLAEVRLAQPLETPERTADYARRIRAALDAQIPTGDAAPPFDLAVESLTFAALPAPGPEQAAAEVSLGIALARPGGAPVWRGRATARAAAARDRALGSGLSPLDTAIADATQVALRDLAPEIAAAATETAAMAETVGDRRLPFRLDRLEAAPGLDDHGLLARLRRWNLEGQPLASVWNAEGAPLAVRIDAAEVRLRKTAPGEGVAEVTVAWVATDAEGRTVLDLRTATTTPFSAADARLRGRDAGDWAVRVGLRDAWIALLDGLAALPAR</sequence>
<dbReference type="AlphaFoldDB" id="A0A212KMH5"/>
<evidence type="ECO:0000313" key="2">
    <source>
        <dbReference type="EMBL" id="SBW12785.1"/>
    </source>
</evidence>
<evidence type="ECO:0000256" key="1">
    <source>
        <dbReference type="SAM" id="SignalP"/>
    </source>
</evidence>
<name>A0A212KMH5_9PROT</name>
<feature type="chain" id="PRO_5012871827" evidence="1">
    <location>
        <begin position="21"/>
        <end position="438"/>
    </location>
</feature>
<accession>A0A212KMH5</accession>
<feature type="signal peptide" evidence="1">
    <location>
        <begin position="1"/>
        <end position="20"/>
    </location>
</feature>
<keyword evidence="1" id="KW-0732">Signal</keyword>
<reference evidence="2" key="1">
    <citation type="submission" date="2016-04" db="EMBL/GenBank/DDBJ databases">
        <authorList>
            <person name="Evans L.H."/>
            <person name="Alamgir A."/>
            <person name="Owens N."/>
            <person name="Weber N.D."/>
            <person name="Virtaneva K."/>
            <person name="Barbian K."/>
            <person name="Babar A."/>
            <person name="Rosenke K."/>
        </authorList>
    </citation>
    <scope>NUCLEOTIDE SEQUENCE</scope>
    <source>
        <strain evidence="2">86</strain>
    </source>
</reference>
<organism evidence="2">
    <name type="scientific">uncultured Alphaproteobacteria bacterium</name>
    <dbReference type="NCBI Taxonomy" id="91750"/>
    <lineage>
        <taxon>Bacteria</taxon>
        <taxon>Pseudomonadati</taxon>
        <taxon>Pseudomonadota</taxon>
        <taxon>Alphaproteobacteria</taxon>
        <taxon>environmental samples</taxon>
    </lineage>
</organism>
<gene>
    <name evidence="2" type="ORF">KL86APRO_30276</name>
</gene>